<gene>
    <name evidence="1" type="primary">orf119</name>
</gene>
<reference evidence="1" key="1">
    <citation type="journal article" date="2019" name="Mitochondrial DNA Part B Resour">
        <title>Characterization of the complete mitochondrial genome of Drechslerella brochopaga, a fungal species trapping nematodes with constricting rings.</title>
        <authorList>
            <person name="Fang M."/>
            <person name="Wang S."/>
            <person name="Xu J."/>
            <person name="Jiang L."/>
            <person name="Zhou D."/>
            <person name="Zhang K.-Q."/>
            <person name="Zhang Y."/>
        </authorList>
    </citation>
    <scope>NUCLEOTIDE SEQUENCE</scope>
    <source>
        <strain evidence="1">YMF1.03216</strain>
    </source>
</reference>
<name>A0A481ZN32_9PEZI</name>
<evidence type="ECO:0000313" key="1">
    <source>
        <dbReference type="EMBL" id="QBL02516.1"/>
    </source>
</evidence>
<keyword evidence="1" id="KW-0496">Mitochondrion</keyword>
<dbReference type="RefSeq" id="YP_009568434.1">
    <property type="nucleotide sequence ID" value="NC_041248.1"/>
</dbReference>
<dbReference type="EMBL" id="MK550698">
    <property type="protein sequence ID" value="QBL02516.1"/>
    <property type="molecule type" value="Genomic_DNA"/>
</dbReference>
<accession>A0A481ZN32</accession>
<dbReference type="AlphaFoldDB" id="A0A481ZN32"/>
<dbReference type="GeneID" id="39411767"/>
<geneLocation type="mitochondrion" evidence="1"/>
<protein>
    <submittedName>
        <fullName evidence="1">Uncharacterized protein</fullName>
    </submittedName>
</protein>
<sequence>MAWIVQTPKIIKDNIPFFSTWSNPFYRHTKNPQMFFKKTIWCIGMKSFIKIIQSFNRGARYVGALTFARFARVRLDIAGGRRDPSNIILWQMRIPLKKSNVIVVTYYNGITRTQWFELF</sequence>
<organism evidence="1">
    <name type="scientific">Orbilia brochopaga</name>
    <dbReference type="NCBI Taxonomy" id="3140254"/>
    <lineage>
        <taxon>Eukaryota</taxon>
        <taxon>Fungi</taxon>
        <taxon>Dikarya</taxon>
        <taxon>Ascomycota</taxon>
        <taxon>Pezizomycotina</taxon>
        <taxon>Orbiliomycetes</taxon>
        <taxon>Orbiliales</taxon>
        <taxon>Orbiliaceae</taxon>
        <taxon>Orbilia</taxon>
    </lineage>
</organism>
<reference evidence="1" key="2">
    <citation type="submission" date="2019-02" db="EMBL/GenBank/DDBJ databases">
        <authorList>
            <person name="Fang M.L."/>
            <person name="Zhang Y."/>
        </authorList>
    </citation>
    <scope>NUCLEOTIDE SEQUENCE</scope>
    <source>
        <strain evidence="1">YMF1.03216</strain>
    </source>
</reference>
<proteinExistence type="predicted"/>